<keyword evidence="2" id="KW-1133">Transmembrane helix</keyword>
<comment type="caution">
    <text evidence="3">The sequence shown here is derived from an EMBL/GenBank/DDBJ whole genome shotgun (WGS) entry which is preliminary data.</text>
</comment>
<name>A0AAD7CQL1_MYCRO</name>
<feature type="region of interest" description="Disordered" evidence="1">
    <location>
        <begin position="495"/>
        <end position="546"/>
    </location>
</feature>
<accession>A0AAD7CQL1</accession>
<protein>
    <submittedName>
        <fullName evidence="3">Uncharacterized protein</fullName>
    </submittedName>
</protein>
<feature type="transmembrane region" description="Helical" evidence="2">
    <location>
        <begin position="6"/>
        <end position="24"/>
    </location>
</feature>
<organism evidence="3 4">
    <name type="scientific">Mycena rosella</name>
    <name type="common">Pink bonnet</name>
    <name type="synonym">Agaricus rosellus</name>
    <dbReference type="NCBI Taxonomy" id="1033263"/>
    <lineage>
        <taxon>Eukaryota</taxon>
        <taxon>Fungi</taxon>
        <taxon>Dikarya</taxon>
        <taxon>Basidiomycota</taxon>
        <taxon>Agaricomycotina</taxon>
        <taxon>Agaricomycetes</taxon>
        <taxon>Agaricomycetidae</taxon>
        <taxon>Agaricales</taxon>
        <taxon>Marasmiineae</taxon>
        <taxon>Mycenaceae</taxon>
        <taxon>Mycena</taxon>
    </lineage>
</organism>
<dbReference type="Proteomes" id="UP001221757">
    <property type="component" value="Unassembled WGS sequence"/>
</dbReference>
<sequence length="620" mass="66293">MDAVFAIVGLIAAGILFWLVMSCIRRRGGGGLDFCFRERGFAGDFWGLGGGGFFWGGVWIFEFLAGRGIERGAGCGVRGMVGCGCCGFRGCLAADFAGGVRGFGGGGCCVGGGADADAGSERERYGAGVGAAVVVKWGEERWLAGGAAVGRATGAGRRRDAPLRLRGCDALYWAAGAMRATPRSGRTCAVMRRRRAHDDAARRVRYSALGRVGDETRWWRPAQDAHATRRGWGDGDGVLVVHVGRSAFPCKCRDDDAASPVSAHPFPPHTLLSLLPRPFHPSTRHYSPSLPRRAFCDHRVFILRLRLRVFVVRFCPYPPDIPLRLRARRFDREIAEEARRARAPVFVDDDDYPDYHSDPYAGPTAYADHSEHYSGPTVYSDPAAHSVYSDPAAHSAYSDPAAHTECGYPASDAVHSGGTPSNYMYPSGYSDLGFSDVSSHGTYAQPPMEGQYNPGSYAAYGAAGVGAAGAYEMTGFRNSHQPQQGVVGEWHPGQQQQEWGAPQGGHVYPGEEHSGYPPTATTTNSSGPDVLGRSKSGGGSRSLVDAYPAGTAPAGAAHAEQAKQYADGYVSQYQTHSEDMYGGLDHGHVVHDESEDESDGRRVLKARRGPTTDEVSVSTS</sequence>
<keyword evidence="4" id="KW-1185">Reference proteome</keyword>
<keyword evidence="2" id="KW-0472">Membrane</keyword>
<evidence type="ECO:0000256" key="2">
    <source>
        <dbReference type="SAM" id="Phobius"/>
    </source>
</evidence>
<reference evidence="3" key="1">
    <citation type="submission" date="2023-03" db="EMBL/GenBank/DDBJ databases">
        <title>Massive genome expansion in bonnet fungi (Mycena s.s.) driven by repeated elements and novel gene families across ecological guilds.</title>
        <authorList>
            <consortium name="Lawrence Berkeley National Laboratory"/>
            <person name="Harder C.B."/>
            <person name="Miyauchi S."/>
            <person name="Viragh M."/>
            <person name="Kuo A."/>
            <person name="Thoen E."/>
            <person name="Andreopoulos B."/>
            <person name="Lu D."/>
            <person name="Skrede I."/>
            <person name="Drula E."/>
            <person name="Henrissat B."/>
            <person name="Morin E."/>
            <person name="Kohler A."/>
            <person name="Barry K."/>
            <person name="LaButti K."/>
            <person name="Morin E."/>
            <person name="Salamov A."/>
            <person name="Lipzen A."/>
            <person name="Mereny Z."/>
            <person name="Hegedus B."/>
            <person name="Baldrian P."/>
            <person name="Stursova M."/>
            <person name="Weitz H."/>
            <person name="Taylor A."/>
            <person name="Grigoriev I.V."/>
            <person name="Nagy L.G."/>
            <person name="Martin F."/>
            <person name="Kauserud H."/>
        </authorList>
    </citation>
    <scope>NUCLEOTIDE SEQUENCE</scope>
    <source>
        <strain evidence="3">CBHHK067</strain>
    </source>
</reference>
<keyword evidence="2" id="KW-0812">Transmembrane</keyword>
<evidence type="ECO:0000256" key="1">
    <source>
        <dbReference type="SAM" id="MobiDB-lite"/>
    </source>
</evidence>
<evidence type="ECO:0000313" key="4">
    <source>
        <dbReference type="Proteomes" id="UP001221757"/>
    </source>
</evidence>
<dbReference type="AlphaFoldDB" id="A0AAD7CQL1"/>
<dbReference type="EMBL" id="JARKIE010000323">
    <property type="protein sequence ID" value="KAJ7654307.1"/>
    <property type="molecule type" value="Genomic_DNA"/>
</dbReference>
<proteinExistence type="predicted"/>
<feature type="transmembrane region" description="Helical" evidence="2">
    <location>
        <begin position="45"/>
        <end position="65"/>
    </location>
</feature>
<gene>
    <name evidence="3" type="ORF">B0H17DRAFT_1146803</name>
</gene>
<evidence type="ECO:0000313" key="3">
    <source>
        <dbReference type="EMBL" id="KAJ7654307.1"/>
    </source>
</evidence>
<feature type="region of interest" description="Disordered" evidence="1">
    <location>
        <begin position="578"/>
        <end position="620"/>
    </location>
</feature>